<evidence type="ECO:0000313" key="4">
    <source>
        <dbReference type="EMBL" id="XDJ93441.1"/>
    </source>
</evidence>
<evidence type="ECO:0000313" key="3">
    <source>
        <dbReference type="EMBL" id="XDJ90209.1"/>
    </source>
</evidence>
<evidence type="ECO:0000313" key="1">
    <source>
        <dbReference type="EMBL" id="XDJ45369.1"/>
    </source>
</evidence>
<dbReference type="EMBL" id="CP158273">
    <property type="protein sequence ID" value="XDJ97142.1"/>
    <property type="molecule type" value="Genomic_DNA"/>
</dbReference>
<gene>
    <name evidence="4" type="ORF">ABRY95_13905</name>
    <name evidence="2" type="ORF">ABRY98_04505</name>
    <name evidence="1" type="ORF">ABRZ02_03525</name>
    <name evidence="5" type="ORF">ABRZ05_05395</name>
    <name evidence="6" type="ORF">ABRZ11_05050</name>
    <name evidence="3" type="ORF">ABRZ12_11145</name>
</gene>
<dbReference type="EMBL" id="CP158271">
    <property type="protein sequence ID" value="XDJ93441.1"/>
    <property type="molecule type" value="Genomic_DNA"/>
</dbReference>
<reference evidence="2" key="1">
    <citation type="submission" date="2024-05" db="EMBL/GenBank/DDBJ databases">
        <authorList>
            <person name="Luo Y.-C."/>
            <person name="Nicholds J."/>
            <person name="Mortimer T."/>
            <person name="Maboni G."/>
        </authorList>
    </citation>
    <scope>NUCLEOTIDE SEQUENCE</scope>
    <source>
        <strain evidence="5">124370</strain>
        <strain evidence="6">124566</strain>
        <strain evidence="4">124953</strain>
        <strain evidence="3">130308</strain>
        <strain evidence="2">130416</strain>
        <strain evidence="1">153271</strain>
    </source>
</reference>
<dbReference type="EMBL" id="CP158272">
    <property type="protein sequence ID" value="XDJ99789.1"/>
    <property type="molecule type" value="Genomic_DNA"/>
</dbReference>
<accession>A0AB39GA67</accession>
<dbReference type="EMBL" id="CP158270">
    <property type="protein sequence ID" value="XDJ90209.1"/>
    <property type="molecule type" value="Genomic_DNA"/>
</dbReference>
<name>A0AB39GA67_9BURK</name>
<evidence type="ECO:0000313" key="5">
    <source>
        <dbReference type="EMBL" id="XDJ97142.1"/>
    </source>
</evidence>
<dbReference type="RefSeq" id="WP_368647948.1">
    <property type="nucleotide sequence ID" value="NZ_CP158253.1"/>
</dbReference>
<evidence type="ECO:0000313" key="2">
    <source>
        <dbReference type="EMBL" id="XDJ88834.1"/>
    </source>
</evidence>
<dbReference type="AlphaFoldDB" id="A0AB39GA67"/>
<evidence type="ECO:0008006" key="7">
    <source>
        <dbReference type="Google" id="ProtNLM"/>
    </source>
</evidence>
<protein>
    <recommendedName>
        <fullName evidence="7">Replicative helicase inhibitor G39P N-terminal domain-containing protein</fullName>
    </recommendedName>
</protein>
<organism evidence="2">
    <name type="scientific">Castellaniella ginsengisoli</name>
    <dbReference type="NCBI Taxonomy" id="546114"/>
    <lineage>
        <taxon>Bacteria</taxon>
        <taxon>Pseudomonadati</taxon>
        <taxon>Pseudomonadota</taxon>
        <taxon>Betaproteobacteria</taxon>
        <taxon>Burkholderiales</taxon>
        <taxon>Alcaligenaceae</taxon>
        <taxon>Castellaniella</taxon>
    </lineage>
</organism>
<sequence>MTTTAPAALPLTWATKLIERLHLLYGTRFSQAWEGIDKAQLAQAWAEELAGFTGEELATGLAACKARPWPPTLPEFIVLCRPPIQPEVAFHEAVQGLLARQRGERGAWSHPAIFHAAVAVGAHDMLHATYGQLQARWGRALADILARGSWEPIPDAHQALTAPRKTEAGDREAANALRAIGAGHVLKPGNRDPRDWARRILANPKGRTQAIVEMAKRALEQHQEVVA</sequence>
<evidence type="ECO:0000313" key="6">
    <source>
        <dbReference type="EMBL" id="XDJ99789.1"/>
    </source>
</evidence>
<dbReference type="EMBL" id="CP158269">
    <property type="protein sequence ID" value="XDJ88834.1"/>
    <property type="molecule type" value="Genomic_DNA"/>
</dbReference>
<dbReference type="EMBL" id="CP158253">
    <property type="protein sequence ID" value="XDJ45369.1"/>
    <property type="molecule type" value="Genomic_DNA"/>
</dbReference>
<proteinExistence type="predicted"/>